<evidence type="ECO:0008006" key="4">
    <source>
        <dbReference type="Google" id="ProtNLM"/>
    </source>
</evidence>
<dbReference type="InterPro" id="IPR050222">
    <property type="entry name" value="MATE_MdtK"/>
</dbReference>
<dbReference type="PANTHER" id="PTHR43298">
    <property type="entry name" value="MULTIDRUG RESISTANCE PROTEIN NORM-RELATED"/>
    <property type="match status" value="1"/>
</dbReference>
<accession>A0A382LDU2</accession>
<dbReference type="AlphaFoldDB" id="A0A382LDU2"/>
<keyword evidence="2" id="KW-1133">Transmembrane helix</keyword>
<evidence type="ECO:0000313" key="3">
    <source>
        <dbReference type="EMBL" id="SVC34055.1"/>
    </source>
</evidence>
<keyword evidence="2" id="KW-0472">Membrane</keyword>
<keyword evidence="1" id="KW-0813">Transport</keyword>
<keyword evidence="2" id="KW-0812">Transmembrane</keyword>
<dbReference type="GO" id="GO:0005886">
    <property type="term" value="C:plasma membrane"/>
    <property type="evidence" value="ECO:0007669"/>
    <property type="project" value="TreeGrafter"/>
</dbReference>
<feature type="transmembrane region" description="Helical" evidence="2">
    <location>
        <begin position="113"/>
        <end position="132"/>
    </location>
</feature>
<protein>
    <recommendedName>
        <fullName evidence="4">Polysaccharide biosynthesis protein C-terminal domain-containing protein</fullName>
    </recommendedName>
</protein>
<dbReference type="InterPro" id="IPR002528">
    <property type="entry name" value="MATE_fam"/>
</dbReference>
<reference evidence="3" key="1">
    <citation type="submission" date="2018-05" db="EMBL/GenBank/DDBJ databases">
        <authorList>
            <person name="Lanie J.A."/>
            <person name="Ng W.-L."/>
            <person name="Kazmierczak K.M."/>
            <person name="Andrzejewski T.M."/>
            <person name="Davidsen T.M."/>
            <person name="Wayne K.J."/>
            <person name="Tettelin H."/>
            <person name="Glass J.I."/>
            <person name="Rusch D."/>
            <person name="Podicherti R."/>
            <person name="Tsui H.-C.T."/>
            <person name="Winkler M.E."/>
        </authorList>
    </citation>
    <scope>NUCLEOTIDE SEQUENCE</scope>
</reference>
<dbReference type="GO" id="GO:0042910">
    <property type="term" value="F:xenobiotic transmembrane transporter activity"/>
    <property type="evidence" value="ECO:0007669"/>
    <property type="project" value="InterPro"/>
</dbReference>
<sequence length="135" mass="14188">MSEKGSEAPQNPVAAMLGRGAKSRVAEFIANPRKAVWKLSVPVMARMAIQTLYNIVDMVFVGRLGGDAVAALTFNMPIGFFAMGIAFGMGTGVTSVIARFIGADDKESADNAAEHAMLVGTVFGVLCVAPPGRRR</sequence>
<name>A0A382LDU2_9ZZZZ</name>
<dbReference type="EMBL" id="UINC01086001">
    <property type="protein sequence ID" value="SVC34055.1"/>
    <property type="molecule type" value="Genomic_DNA"/>
</dbReference>
<dbReference type="Pfam" id="PF01554">
    <property type="entry name" value="MatE"/>
    <property type="match status" value="1"/>
</dbReference>
<evidence type="ECO:0000256" key="2">
    <source>
        <dbReference type="SAM" id="Phobius"/>
    </source>
</evidence>
<proteinExistence type="predicted"/>
<dbReference type="PANTHER" id="PTHR43298:SF2">
    <property type="entry name" value="FMN_FAD EXPORTER YEEO-RELATED"/>
    <property type="match status" value="1"/>
</dbReference>
<organism evidence="3">
    <name type="scientific">marine metagenome</name>
    <dbReference type="NCBI Taxonomy" id="408172"/>
    <lineage>
        <taxon>unclassified sequences</taxon>
        <taxon>metagenomes</taxon>
        <taxon>ecological metagenomes</taxon>
    </lineage>
</organism>
<dbReference type="GO" id="GO:0015297">
    <property type="term" value="F:antiporter activity"/>
    <property type="evidence" value="ECO:0007669"/>
    <property type="project" value="InterPro"/>
</dbReference>
<feature type="transmembrane region" description="Helical" evidence="2">
    <location>
        <begin position="78"/>
        <end position="101"/>
    </location>
</feature>
<evidence type="ECO:0000256" key="1">
    <source>
        <dbReference type="ARBA" id="ARBA00022448"/>
    </source>
</evidence>
<gene>
    <name evidence="3" type="ORF">METZ01_LOCUS286909</name>
</gene>